<comment type="caution">
    <text evidence="5">The sequence shown here is derived from an EMBL/GenBank/DDBJ whole genome shotgun (WGS) entry which is preliminary data.</text>
</comment>
<dbReference type="Pfam" id="PF00005">
    <property type="entry name" value="ABC_tran"/>
    <property type="match status" value="1"/>
</dbReference>
<dbReference type="EMBL" id="JAKLWS010000008">
    <property type="protein sequence ID" value="MCG2588555.1"/>
    <property type="molecule type" value="Genomic_DNA"/>
</dbReference>
<organism evidence="5 6">
    <name type="scientific">Rhodohalobacter sulfatireducens</name>
    <dbReference type="NCBI Taxonomy" id="2911366"/>
    <lineage>
        <taxon>Bacteria</taxon>
        <taxon>Pseudomonadati</taxon>
        <taxon>Balneolota</taxon>
        <taxon>Balneolia</taxon>
        <taxon>Balneolales</taxon>
        <taxon>Balneolaceae</taxon>
        <taxon>Rhodohalobacter</taxon>
    </lineage>
</organism>
<keyword evidence="3 5" id="KW-0067">ATP-binding</keyword>
<evidence type="ECO:0000256" key="1">
    <source>
        <dbReference type="ARBA" id="ARBA00022448"/>
    </source>
</evidence>
<reference evidence="5" key="1">
    <citation type="submission" date="2022-01" db="EMBL/GenBank/DDBJ databases">
        <authorList>
            <person name="Wang Y."/>
        </authorList>
    </citation>
    <scope>NUCLEOTIDE SEQUENCE</scope>
    <source>
        <strain evidence="5">WB101</strain>
    </source>
</reference>
<evidence type="ECO:0000259" key="4">
    <source>
        <dbReference type="PROSITE" id="PS50893"/>
    </source>
</evidence>
<dbReference type="InterPro" id="IPR003439">
    <property type="entry name" value="ABC_transporter-like_ATP-bd"/>
</dbReference>
<accession>A0ABS9KCJ5</accession>
<dbReference type="PROSITE" id="PS50893">
    <property type="entry name" value="ABC_TRANSPORTER_2"/>
    <property type="match status" value="1"/>
</dbReference>
<gene>
    <name evidence="5" type="ORF">L6773_08270</name>
</gene>
<keyword evidence="2" id="KW-0547">Nucleotide-binding</keyword>
<evidence type="ECO:0000313" key="5">
    <source>
        <dbReference type="EMBL" id="MCG2588555.1"/>
    </source>
</evidence>
<dbReference type="Gene3D" id="3.40.50.300">
    <property type="entry name" value="P-loop containing nucleotide triphosphate hydrolases"/>
    <property type="match status" value="1"/>
</dbReference>
<evidence type="ECO:0000256" key="3">
    <source>
        <dbReference type="ARBA" id="ARBA00022840"/>
    </source>
</evidence>
<dbReference type="CDD" id="cd03230">
    <property type="entry name" value="ABC_DR_subfamily_A"/>
    <property type="match status" value="1"/>
</dbReference>
<dbReference type="InterPro" id="IPR003593">
    <property type="entry name" value="AAA+_ATPase"/>
</dbReference>
<dbReference type="PANTHER" id="PTHR42939:SF1">
    <property type="entry name" value="ABC TRANSPORTER ATP-BINDING PROTEIN ALBC-RELATED"/>
    <property type="match status" value="1"/>
</dbReference>
<dbReference type="RefSeq" id="WP_237853395.1">
    <property type="nucleotide sequence ID" value="NZ_JAKLWS010000008.1"/>
</dbReference>
<keyword evidence="1" id="KW-0813">Transport</keyword>
<dbReference type="InterPro" id="IPR051782">
    <property type="entry name" value="ABC_Transporter_VariousFunc"/>
</dbReference>
<reference evidence="5" key="2">
    <citation type="submission" date="2024-05" db="EMBL/GenBank/DDBJ databases">
        <title>Rhodohalobacter halophilus gen. nov., sp. nov., a moderately halophilic member of the family Balneolaceae.</title>
        <authorList>
            <person name="Xia J."/>
        </authorList>
    </citation>
    <scope>NUCLEOTIDE SEQUENCE</scope>
    <source>
        <strain evidence="5">WB101</strain>
    </source>
</reference>
<dbReference type="Proteomes" id="UP001165366">
    <property type="component" value="Unassembled WGS sequence"/>
</dbReference>
<name>A0ABS9KCJ5_9BACT</name>
<keyword evidence="6" id="KW-1185">Reference proteome</keyword>
<sequence length="236" mass="26724">MITIQQLQKSFGDHHVLRNIDLEIPTGQSIGIVGPNGSGKTTLIKTMLGLVKPDSGTITINNTVLNGNHIYRRDIGYMPQQARYPENMYATELFDFMENLRDQPGEFRNQLIEEFNLYSEVEKPLRVLSGGNRQKVGAVLAMMFNPSILFLDEPTAGLDPRSSYIFKERIRNEKRAGKTILITSHIMSELEQLVEHVVFILEGKIQYYGTIGDLLKDNRQDHLEGAIAQMMEGVEL</sequence>
<feature type="domain" description="ABC transporter" evidence="4">
    <location>
        <begin position="2"/>
        <end position="227"/>
    </location>
</feature>
<proteinExistence type="predicted"/>
<evidence type="ECO:0000313" key="6">
    <source>
        <dbReference type="Proteomes" id="UP001165366"/>
    </source>
</evidence>
<dbReference type="GO" id="GO:0005524">
    <property type="term" value="F:ATP binding"/>
    <property type="evidence" value="ECO:0007669"/>
    <property type="project" value="UniProtKB-KW"/>
</dbReference>
<dbReference type="SUPFAM" id="SSF52540">
    <property type="entry name" value="P-loop containing nucleoside triphosphate hydrolases"/>
    <property type="match status" value="1"/>
</dbReference>
<dbReference type="PANTHER" id="PTHR42939">
    <property type="entry name" value="ABC TRANSPORTER ATP-BINDING PROTEIN ALBC-RELATED"/>
    <property type="match status" value="1"/>
</dbReference>
<dbReference type="SMART" id="SM00382">
    <property type="entry name" value="AAA"/>
    <property type="match status" value="1"/>
</dbReference>
<dbReference type="InterPro" id="IPR027417">
    <property type="entry name" value="P-loop_NTPase"/>
</dbReference>
<protein>
    <submittedName>
        <fullName evidence="5">ABC transporter ATP-binding protein</fullName>
    </submittedName>
</protein>
<evidence type="ECO:0000256" key="2">
    <source>
        <dbReference type="ARBA" id="ARBA00022741"/>
    </source>
</evidence>